<dbReference type="Pfam" id="PF08826">
    <property type="entry name" value="DMPK_coil"/>
    <property type="match status" value="1"/>
</dbReference>
<keyword evidence="11 21" id="KW-0547">Nucleotide-binding</keyword>
<dbReference type="InterPro" id="IPR002219">
    <property type="entry name" value="PKC_DAG/PE"/>
</dbReference>
<feature type="domain" description="Phorbol-ester/DAG-type" evidence="26">
    <location>
        <begin position="996"/>
        <end position="1046"/>
    </location>
</feature>
<feature type="coiled-coil region" evidence="22">
    <location>
        <begin position="688"/>
        <end position="733"/>
    </location>
</feature>
<protein>
    <recommendedName>
        <fullName evidence="5">non-specific serine/threonine protein kinase</fullName>
        <ecNumber evidence="5">2.7.11.1</ecNumber>
    </recommendedName>
</protein>
<dbReference type="SMART" id="SM00133">
    <property type="entry name" value="S_TK_X"/>
    <property type="match status" value="1"/>
</dbReference>
<dbReference type="CDD" id="cd00132">
    <property type="entry name" value="CRIB"/>
    <property type="match status" value="1"/>
</dbReference>
<feature type="domain" description="Protein kinase" evidence="25">
    <location>
        <begin position="76"/>
        <end position="342"/>
    </location>
</feature>
<evidence type="ECO:0000259" key="27">
    <source>
        <dbReference type="PROSITE" id="PS50108"/>
    </source>
</evidence>
<dbReference type="InterPro" id="IPR046349">
    <property type="entry name" value="C1-like_sf"/>
</dbReference>
<evidence type="ECO:0000256" key="18">
    <source>
        <dbReference type="ARBA" id="ARBA00023273"/>
    </source>
</evidence>
<dbReference type="InterPro" id="IPR001180">
    <property type="entry name" value="CNH_dom"/>
</dbReference>
<keyword evidence="17 22" id="KW-0175">Coiled coil</keyword>
<dbReference type="PROSITE" id="PS50011">
    <property type="entry name" value="PROTEIN_KINASE_DOM"/>
    <property type="match status" value="1"/>
</dbReference>
<dbReference type="InterPro" id="IPR031597">
    <property type="entry name" value="KELK"/>
</dbReference>
<dbReference type="EC" id="2.7.11.1" evidence="5"/>
<evidence type="ECO:0000259" key="26">
    <source>
        <dbReference type="PROSITE" id="PS50081"/>
    </source>
</evidence>
<dbReference type="Pfam" id="PF15796">
    <property type="entry name" value="KELK"/>
    <property type="match status" value="1"/>
</dbReference>
<dbReference type="Ensembl" id="ENSBMST00010014869.1">
    <property type="protein sequence ID" value="ENSBMSP00010013397.1"/>
    <property type="gene ID" value="ENSBMSG00010008073.1"/>
</dbReference>
<evidence type="ECO:0000256" key="14">
    <source>
        <dbReference type="ARBA" id="ARBA00022833"/>
    </source>
</evidence>
<evidence type="ECO:0000256" key="17">
    <source>
        <dbReference type="ARBA" id="ARBA00023054"/>
    </source>
</evidence>
<keyword evidence="10" id="KW-0479">Metal-binding</keyword>
<dbReference type="InterPro" id="IPR000095">
    <property type="entry name" value="CRIB_dom"/>
</dbReference>
<dbReference type="Gene3D" id="2.30.29.30">
    <property type="entry name" value="Pleckstrin-homology domain (PH domain)/Phosphotyrosine-binding domain (PTB)"/>
    <property type="match status" value="1"/>
</dbReference>
<sequence length="1676" mass="190336">MSAKVRLKKLEQLLLDGPWRNESALSVETLLDVLVCLYTECSHSALRRDKYVVEFLEWAKPFTQLVKEMQLHREDFEIIKVIGRGAFGEVAVVKMKNTERIYAMKILNKWEMLKRAETACFREERDVLVNGDCQWITTLHYAFQDENYLYLVMDYYVGGDLLTLLSKFEDKLPEDMARFYIGEMVLAIDSIHQLHYVHRDIKPDNVLLDVNGHIRLADFGSCLKMNDDGTVQSSVAVGTPDYISPEILQAMEDGMGKYGPECDWWSLGVCMYEMLYGETPFYAESLVETYGKIMNHEERFQFPSHVTDVSEEAKDLIQRLICSRERRLGQNGVEDFKKHAFFQGLSWENIRNLEAPYIPDVSSPSDTSNFDVDDDVLRNAEILPPGSHTGFSGLHLPFIGFTFTTESCFSDRGSLKSIMQSSTLTKDEGVQRDLENSLQVEAYERRIRRLEQERLELSRKLQESTQTVQSLHGSARALGSSARDKEIKKLNEEIERLKNKIADSNRLERQLEDTVALRQEREDSTHRLKGLEKQYRLARQEKEDFHKQLIEASERLKSQARELKDAHQQRKLALQEFSELNERMAELRSQKQKVSRQLRDREEEVEAAVQKMDALRQEARRADKSRKELEAQLEDAVAEASKERKLREHSENFSKQIESELEALKVMKQGGRGPGAALEHQQEISKIKSELEKKVLFYEEELVRREATHVLEVKNVKKEVHDSESQQLALQKEVLVLKDKLEKSKRERHSEMEEAVGTVKDKYERERLCSFVDKLTAQNRQLEDELQDLAAKKESVAHWEAQIAEIIQWVSDEKDARGYLQALASKMTEELETLRSSSLGSRTLDPLWKVRRTLEAEIRAKQLVQEELRKVKDMNLSFESKLKDSEAKNRELLEEMEILKKKMEEKFRADTGLKLPDFQDSIFEYFNTAPLAHDLTFRVRLFIINQFCCARGVLSYDSAHLSTLVPQDVARAPQRPPTVPLPTTQTLALTGPKPKAHQFSIKSFSSPTQCSHCTSLMVGLIRQGYACEVCSFACHVSCKDSAPQVCPIPPEQSKRPLGVDVQRGIGTAYKGYVKVGPGWKKGWQRAYAVVCDCKLFLYDLPEGRSTQPGVVASQVLDLRDEEFSVSSVLASDVIHASRRDIPCIFRVTASLLGTPSKTSSLLILTENENEKRKWVGILEGLQAILHKNRLRNLVVHVPQEAYDSSLPLIKAVLTAAILDGDRIAVGLEEGLYVIEVTRDVIVRVADYKKVYQIELAPRERVAVLLCGRNHHVHLCPWSSFDGVESSVDIKLPETKGCQLMATGTLKKSSPTCLFVAVKRLVLCYEIQRTKPFHRKFSELVAPGNVQWMAVVKDKLCVGYPSGFSLLSTQGDGQALNLVNPNDPSLTFLSQQSFDALCAVELKSEEYLLCFSHMGLYVDPQGRRSRTQELMWPAAPVACSCSPGHITVYSEYGVDVFDVRTMEWVQTVGLRRIRPLNSEGSLNLLNCEPPRLIYFKSKFSGAALNVPDTSDNSRKQMLRTRSKRRFVFKVPEEERLQQRREMLRDPELRSKMISNPTNFNHVAHMGPGDGMQVLMDLPLVSPRVLSPALPTPGSPVAPACMLLRNKPYTSWPSSGGPEPGVAAPLRSASDPDQDFDREVRLAQLQGTRPGVCSATRAGDSKQLFFGERDSISPGAAT</sequence>
<dbReference type="InterPro" id="IPR008271">
    <property type="entry name" value="Ser/Thr_kinase_AS"/>
</dbReference>
<dbReference type="FunFam" id="3.30.200.20:FF:001209">
    <property type="entry name" value="Serine/threonine-protein kinase MRCK beta"/>
    <property type="match status" value="1"/>
</dbReference>
<keyword evidence="6" id="KW-0963">Cytoplasm</keyword>
<dbReference type="SMART" id="SM00285">
    <property type="entry name" value="PBD"/>
    <property type="match status" value="1"/>
</dbReference>
<keyword evidence="14" id="KW-0862">Zinc</keyword>
<dbReference type="FunFam" id="3.30.60.20:FF:000005">
    <property type="entry name" value="Non-specific serine/threonine protein kinase"/>
    <property type="match status" value="1"/>
</dbReference>
<evidence type="ECO:0000256" key="4">
    <source>
        <dbReference type="ARBA" id="ARBA00005719"/>
    </source>
</evidence>
<dbReference type="SMART" id="SM00233">
    <property type="entry name" value="PH"/>
    <property type="match status" value="1"/>
</dbReference>
<evidence type="ECO:0000256" key="9">
    <source>
        <dbReference type="ARBA" id="ARBA00022679"/>
    </source>
</evidence>
<comment type="catalytic activity">
    <reaction evidence="20">
        <text>L-seryl-[protein] + ATP = O-phospho-L-seryl-[protein] + ADP + H(+)</text>
        <dbReference type="Rhea" id="RHEA:17989"/>
        <dbReference type="Rhea" id="RHEA-COMP:9863"/>
        <dbReference type="Rhea" id="RHEA-COMP:11604"/>
        <dbReference type="ChEBI" id="CHEBI:15378"/>
        <dbReference type="ChEBI" id="CHEBI:29999"/>
        <dbReference type="ChEBI" id="CHEBI:30616"/>
        <dbReference type="ChEBI" id="CHEBI:83421"/>
        <dbReference type="ChEBI" id="CHEBI:456216"/>
        <dbReference type="EC" id="2.7.11.1"/>
    </reaction>
</comment>
<gene>
    <name evidence="30" type="primary">CDC42BPB</name>
</gene>
<dbReference type="Pfam" id="PF00780">
    <property type="entry name" value="CNH"/>
    <property type="match status" value="1"/>
</dbReference>
<dbReference type="SMART" id="SM00220">
    <property type="entry name" value="S_TKc"/>
    <property type="match status" value="1"/>
</dbReference>
<comment type="subcellular location">
    <subcellularLocation>
        <location evidence="3">Cell projection</location>
        <location evidence="3">Lamellipodium</location>
    </subcellularLocation>
    <subcellularLocation>
        <location evidence="2">Cytoplasm</location>
    </subcellularLocation>
</comment>
<evidence type="ECO:0000256" key="22">
    <source>
        <dbReference type="SAM" id="Coils"/>
    </source>
</evidence>
<dbReference type="GO" id="GO:0005737">
    <property type="term" value="C:cytoplasm"/>
    <property type="evidence" value="ECO:0007669"/>
    <property type="project" value="UniProtKB-SubCell"/>
</dbReference>
<dbReference type="PROSITE" id="PS50108">
    <property type="entry name" value="CRIB"/>
    <property type="match status" value="1"/>
</dbReference>
<dbReference type="GO" id="GO:0030027">
    <property type="term" value="C:lamellipodium"/>
    <property type="evidence" value="ECO:0007669"/>
    <property type="project" value="UniProtKB-SubCell"/>
</dbReference>
<dbReference type="Pfam" id="PF00069">
    <property type="entry name" value="Pkinase"/>
    <property type="match status" value="1"/>
</dbReference>
<dbReference type="PROSITE" id="PS50003">
    <property type="entry name" value="PH_DOMAIN"/>
    <property type="match status" value="1"/>
</dbReference>
<dbReference type="SUPFAM" id="SSF56112">
    <property type="entry name" value="Protein kinase-like (PK-like)"/>
    <property type="match status" value="1"/>
</dbReference>
<feature type="coiled-coil region" evidence="22">
    <location>
        <begin position="765"/>
        <end position="792"/>
    </location>
</feature>
<evidence type="ECO:0000256" key="1">
    <source>
        <dbReference type="ARBA" id="ARBA00001946"/>
    </source>
</evidence>
<evidence type="ECO:0000256" key="10">
    <source>
        <dbReference type="ARBA" id="ARBA00022723"/>
    </source>
</evidence>
<dbReference type="InterPro" id="IPR014930">
    <property type="entry name" value="Myotonic_dystrophy_kinase_coil"/>
</dbReference>
<evidence type="ECO:0000259" key="29">
    <source>
        <dbReference type="PROSITE" id="PS51285"/>
    </source>
</evidence>
<name>A0A8C0HYM1_BALMU</name>
<evidence type="ECO:0000259" key="28">
    <source>
        <dbReference type="PROSITE" id="PS50219"/>
    </source>
</evidence>
<feature type="binding site" evidence="21">
    <location>
        <position position="105"/>
    </location>
    <ligand>
        <name>ATP</name>
        <dbReference type="ChEBI" id="CHEBI:30616"/>
    </ligand>
</feature>
<evidence type="ECO:0000256" key="6">
    <source>
        <dbReference type="ARBA" id="ARBA00022490"/>
    </source>
</evidence>
<feature type="domain" description="CNH" evidence="28">
    <location>
        <begin position="1209"/>
        <end position="1482"/>
    </location>
</feature>
<dbReference type="InterPro" id="IPR042718">
    <property type="entry name" value="MRCKB_STKc"/>
</dbReference>
<evidence type="ECO:0000259" key="25">
    <source>
        <dbReference type="PROSITE" id="PS50011"/>
    </source>
</evidence>
<evidence type="ECO:0000256" key="7">
    <source>
        <dbReference type="ARBA" id="ARBA00022527"/>
    </source>
</evidence>
<evidence type="ECO:0000256" key="12">
    <source>
        <dbReference type="ARBA" id="ARBA00022771"/>
    </source>
</evidence>
<dbReference type="FunFam" id="2.30.29.30:FF:000140">
    <property type="entry name" value="CDC42 binding protein kinase beta"/>
    <property type="match status" value="1"/>
</dbReference>
<dbReference type="Gene3D" id="3.30.60.20">
    <property type="match status" value="1"/>
</dbReference>
<dbReference type="GO" id="GO:0005524">
    <property type="term" value="F:ATP binding"/>
    <property type="evidence" value="ECO:0007669"/>
    <property type="project" value="UniProtKB-UniRule"/>
</dbReference>
<feature type="coiled-coil region" evidence="22">
    <location>
        <begin position="440"/>
        <end position="646"/>
    </location>
</feature>
<dbReference type="InterPro" id="IPR057529">
    <property type="entry name" value="MRCK/ROCK_PH"/>
</dbReference>
<dbReference type="CDD" id="cd01243">
    <property type="entry name" value="PH_MRCK"/>
    <property type="match status" value="1"/>
</dbReference>
<dbReference type="Pfam" id="PF25346">
    <property type="entry name" value="PH_MRCK"/>
    <property type="match status" value="1"/>
</dbReference>
<dbReference type="PROSITE" id="PS50081">
    <property type="entry name" value="ZF_DAG_PE_2"/>
    <property type="match status" value="1"/>
</dbReference>
<dbReference type="InterPro" id="IPR011993">
    <property type="entry name" value="PH-like_dom_sf"/>
</dbReference>
<dbReference type="PROSITE" id="PS00479">
    <property type="entry name" value="ZF_DAG_PE_1"/>
    <property type="match status" value="1"/>
</dbReference>
<comment type="cofactor">
    <cofactor evidence="1">
        <name>Mg(2+)</name>
        <dbReference type="ChEBI" id="CHEBI:18420"/>
    </cofactor>
</comment>
<evidence type="ECO:0000256" key="11">
    <source>
        <dbReference type="ARBA" id="ARBA00022741"/>
    </source>
</evidence>
<dbReference type="PROSITE" id="PS50219">
    <property type="entry name" value="CNH"/>
    <property type="match status" value="1"/>
</dbReference>
<dbReference type="InterPro" id="IPR001849">
    <property type="entry name" value="PH_domain"/>
</dbReference>
<organism evidence="30">
    <name type="scientific">Balaenoptera musculus</name>
    <name type="common">Blue whale</name>
    <dbReference type="NCBI Taxonomy" id="9771"/>
    <lineage>
        <taxon>Eukaryota</taxon>
        <taxon>Metazoa</taxon>
        <taxon>Chordata</taxon>
        <taxon>Craniata</taxon>
        <taxon>Vertebrata</taxon>
        <taxon>Euteleostomi</taxon>
        <taxon>Mammalia</taxon>
        <taxon>Eutheria</taxon>
        <taxon>Laurasiatheria</taxon>
        <taxon>Artiodactyla</taxon>
        <taxon>Whippomorpha</taxon>
        <taxon>Cetacea</taxon>
        <taxon>Mysticeti</taxon>
        <taxon>Balaenopteridae</taxon>
        <taxon>Balaenoptera</taxon>
    </lineage>
</organism>
<keyword evidence="15 21" id="KW-0067">ATP-binding</keyword>
<evidence type="ECO:0000256" key="20">
    <source>
        <dbReference type="ARBA" id="ARBA00048679"/>
    </source>
</evidence>
<feature type="domain" description="PH" evidence="24">
    <location>
        <begin position="1066"/>
        <end position="1183"/>
    </location>
</feature>
<dbReference type="GO" id="GO:0008270">
    <property type="term" value="F:zinc ion binding"/>
    <property type="evidence" value="ECO:0007669"/>
    <property type="project" value="UniProtKB-KW"/>
</dbReference>
<dbReference type="PROSITE" id="PS00108">
    <property type="entry name" value="PROTEIN_KINASE_ST"/>
    <property type="match status" value="1"/>
</dbReference>
<evidence type="ECO:0000256" key="21">
    <source>
        <dbReference type="PROSITE-ProRule" id="PRU10141"/>
    </source>
</evidence>
<dbReference type="InterPro" id="IPR020454">
    <property type="entry name" value="DAG/PE-bd"/>
</dbReference>
<evidence type="ECO:0000313" key="30">
    <source>
        <dbReference type="Ensembl" id="ENSBMSP00010013397.1"/>
    </source>
</evidence>
<dbReference type="CDD" id="cd05624">
    <property type="entry name" value="STKc_MRCK_beta"/>
    <property type="match status" value="1"/>
</dbReference>
<dbReference type="GO" id="GO:0004674">
    <property type="term" value="F:protein serine/threonine kinase activity"/>
    <property type="evidence" value="ECO:0007669"/>
    <property type="project" value="UniProtKB-KW"/>
</dbReference>
<dbReference type="GeneTree" id="ENSGT01030000234517"/>
<dbReference type="Pfam" id="PF00130">
    <property type="entry name" value="C1_1"/>
    <property type="match status" value="1"/>
</dbReference>
<dbReference type="InterPro" id="IPR000719">
    <property type="entry name" value="Prot_kinase_dom"/>
</dbReference>
<evidence type="ECO:0000256" key="19">
    <source>
        <dbReference type="ARBA" id="ARBA00047899"/>
    </source>
</evidence>
<dbReference type="GO" id="GO:0042641">
    <property type="term" value="C:actomyosin"/>
    <property type="evidence" value="ECO:0007669"/>
    <property type="project" value="TreeGrafter"/>
</dbReference>
<evidence type="ECO:0000256" key="15">
    <source>
        <dbReference type="ARBA" id="ARBA00022840"/>
    </source>
</evidence>
<dbReference type="PANTHER" id="PTHR22988">
    <property type="entry name" value="MYOTONIC DYSTROPHY S/T KINASE-RELATED"/>
    <property type="match status" value="1"/>
</dbReference>
<dbReference type="InterPro" id="IPR050839">
    <property type="entry name" value="Rho-assoc_Ser/Thr_Kinase"/>
</dbReference>
<evidence type="ECO:0000256" key="13">
    <source>
        <dbReference type="ARBA" id="ARBA00022777"/>
    </source>
</evidence>
<keyword evidence="7" id="KW-0723">Serine/threonine-protein kinase</keyword>
<keyword evidence="16" id="KW-0460">Magnesium</keyword>
<evidence type="ECO:0000259" key="24">
    <source>
        <dbReference type="PROSITE" id="PS50003"/>
    </source>
</evidence>
<dbReference type="SMART" id="SM00036">
    <property type="entry name" value="CNH"/>
    <property type="match status" value="1"/>
</dbReference>
<dbReference type="Gene3D" id="1.10.510.10">
    <property type="entry name" value="Transferase(Phosphotransferase) domain 1"/>
    <property type="match status" value="1"/>
</dbReference>
<comment type="catalytic activity">
    <reaction evidence="19">
        <text>L-threonyl-[protein] + ATP = O-phospho-L-threonyl-[protein] + ADP + H(+)</text>
        <dbReference type="Rhea" id="RHEA:46608"/>
        <dbReference type="Rhea" id="RHEA-COMP:11060"/>
        <dbReference type="Rhea" id="RHEA-COMP:11605"/>
        <dbReference type="ChEBI" id="CHEBI:15378"/>
        <dbReference type="ChEBI" id="CHEBI:30013"/>
        <dbReference type="ChEBI" id="CHEBI:30616"/>
        <dbReference type="ChEBI" id="CHEBI:61977"/>
        <dbReference type="ChEBI" id="CHEBI:456216"/>
        <dbReference type="EC" id="2.7.11.1"/>
    </reaction>
</comment>
<evidence type="ECO:0000256" key="2">
    <source>
        <dbReference type="ARBA" id="ARBA00004496"/>
    </source>
</evidence>
<feature type="domain" description="AGC-kinase C-terminal" evidence="29">
    <location>
        <begin position="343"/>
        <end position="413"/>
    </location>
</feature>
<dbReference type="FunFam" id="3.30.200.20:FF:001044">
    <property type="entry name" value="Serine/threonine-protein kinase MRCK beta"/>
    <property type="match status" value="1"/>
</dbReference>
<evidence type="ECO:0000256" key="5">
    <source>
        <dbReference type="ARBA" id="ARBA00012513"/>
    </source>
</evidence>
<dbReference type="PROSITE" id="PS00107">
    <property type="entry name" value="PROTEIN_KINASE_ATP"/>
    <property type="match status" value="1"/>
</dbReference>
<dbReference type="PRINTS" id="PR00008">
    <property type="entry name" value="DAGPEDOMAIN"/>
</dbReference>
<proteinExistence type="inferred from homology"/>
<reference evidence="30" key="1">
    <citation type="submission" date="2023-09" db="UniProtKB">
        <authorList>
            <consortium name="Ensembl"/>
        </authorList>
    </citation>
    <scope>IDENTIFICATION</scope>
</reference>
<dbReference type="Gene3D" id="1.20.5.340">
    <property type="match status" value="1"/>
</dbReference>
<evidence type="ECO:0000256" key="3">
    <source>
        <dbReference type="ARBA" id="ARBA00004510"/>
    </source>
</evidence>
<evidence type="ECO:0000256" key="8">
    <source>
        <dbReference type="ARBA" id="ARBA00022553"/>
    </source>
</evidence>
<dbReference type="PANTHER" id="PTHR22988:SF34">
    <property type="entry name" value="SERINE_THREONINE-PROTEIN KINASE MRCK BETA"/>
    <property type="match status" value="1"/>
</dbReference>
<dbReference type="FunFam" id="1.10.510.10:FF:000014">
    <property type="entry name" value="Non-specific serine/threonine protein kinase"/>
    <property type="match status" value="1"/>
</dbReference>
<dbReference type="InterPro" id="IPR011009">
    <property type="entry name" value="Kinase-like_dom_sf"/>
</dbReference>
<accession>A0A8C0HYM1</accession>
<dbReference type="GO" id="GO:0031032">
    <property type="term" value="P:actomyosin structure organization"/>
    <property type="evidence" value="ECO:0007669"/>
    <property type="project" value="TreeGrafter"/>
</dbReference>
<feature type="coiled-coil region" evidence="22">
    <location>
        <begin position="875"/>
        <end position="909"/>
    </location>
</feature>
<keyword evidence="9" id="KW-0808">Transferase</keyword>
<dbReference type="SUPFAM" id="SSF50729">
    <property type="entry name" value="PH domain-like"/>
    <property type="match status" value="1"/>
</dbReference>
<dbReference type="PROSITE" id="PS51285">
    <property type="entry name" value="AGC_KINASE_CTER"/>
    <property type="match status" value="1"/>
</dbReference>
<dbReference type="CDD" id="cd20865">
    <property type="entry name" value="C1_MRCKbeta"/>
    <property type="match status" value="1"/>
</dbReference>
<evidence type="ECO:0000256" key="23">
    <source>
        <dbReference type="SAM" id="MobiDB-lite"/>
    </source>
</evidence>
<dbReference type="SMART" id="SM00109">
    <property type="entry name" value="C1"/>
    <property type="match status" value="1"/>
</dbReference>
<feature type="region of interest" description="Disordered" evidence="23">
    <location>
        <begin position="1609"/>
        <end position="1676"/>
    </location>
</feature>
<dbReference type="SUPFAM" id="SSF57889">
    <property type="entry name" value="Cysteine-rich domain"/>
    <property type="match status" value="1"/>
</dbReference>
<dbReference type="InterPro" id="IPR000961">
    <property type="entry name" value="AGC-kinase_C"/>
</dbReference>
<dbReference type="Gene3D" id="3.30.200.20">
    <property type="entry name" value="Phosphorylase Kinase, domain 1"/>
    <property type="match status" value="1"/>
</dbReference>
<keyword evidence="18" id="KW-0966">Cell projection</keyword>
<evidence type="ECO:0000256" key="16">
    <source>
        <dbReference type="ARBA" id="ARBA00022842"/>
    </source>
</evidence>
<comment type="similarity">
    <text evidence="4">Belongs to the protein kinase superfamily. AGC Ser/Thr protein kinase family. DMPK subfamily.</text>
</comment>
<feature type="domain" description="CRIB" evidence="27">
    <location>
        <begin position="1552"/>
        <end position="1565"/>
    </location>
</feature>
<keyword evidence="13" id="KW-0418">Kinase</keyword>
<keyword evidence="12" id="KW-0863">Zinc-finger</keyword>
<keyword evidence="8" id="KW-0597">Phosphoprotein</keyword>
<dbReference type="InterPro" id="IPR017441">
    <property type="entry name" value="Protein_kinase_ATP_BS"/>
</dbReference>